<organism evidence="5 6">
    <name type="scientific">Mariprofundus aestuarium</name>
    <dbReference type="NCBI Taxonomy" id="1921086"/>
    <lineage>
        <taxon>Bacteria</taxon>
        <taxon>Pseudomonadati</taxon>
        <taxon>Pseudomonadota</taxon>
        <taxon>Candidatius Mariprofundia</taxon>
        <taxon>Mariprofundales</taxon>
        <taxon>Mariprofundaceae</taxon>
        <taxon>Mariprofundus</taxon>
    </lineage>
</organism>
<dbReference type="Proteomes" id="UP000231701">
    <property type="component" value="Chromosome"/>
</dbReference>
<dbReference type="AlphaFoldDB" id="A0A2K8KZZ9"/>
<dbReference type="PRINTS" id="PR00469">
    <property type="entry name" value="PNDRDTASEII"/>
</dbReference>
<dbReference type="Gene3D" id="3.30.70.20">
    <property type="match status" value="1"/>
</dbReference>
<accession>A0A2K8KZZ9</accession>
<dbReference type="Gene3D" id="1.10.1060.10">
    <property type="entry name" value="Alpha-helical ferredoxin"/>
    <property type="match status" value="1"/>
</dbReference>
<dbReference type="InterPro" id="IPR009051">
    <property type="entry name" value="Helical_ferredxn"/>
</dbReference>
<dbReference type="SUPFAM" id="SSF46548">
    <property type="entry name" value="alpha-helical ferredoxin"/>
    <property type="match status" value="2"/>
</dbReference>
<keyword evidence="3" id="KW-0411">Iron-sulfur</keyword>
<sequence length="549" mass="60234">MSSNKYMTGSLDLTKHDTGTGAHRSRKPVYMDFLPPCNHACPAGEDIQAWLALAQAGEYEAAWQKLLENNPFPAIHGRVCYHPCETACNRNYTDDTVSIHAVERFLGDLAMEKGWKPEFTAPPGGKRVLIIGAGPSGLSAAYHLIRLGHEVEIREAGPFAGGMIHFGIPAYRMPRKELNQEIQRVVDMGAKIVLDCRVDDIEAAKAEGGFDAVFVAVGAHLSKNIEIPSRDARKMMDAVSFLKSVEHGEDLQLGRRVAVYGGGNTAMDAARTAKRLGAEEAVIIYRRDRASMPAHDFEADEAIEEGVKINWLRTIKEIDCTTMTVEVMELDENGRPQPTGKTETLETDALIMAVGQDTDTGFLKKVEGIEFNWDGTVVVGPNMMTGADGVFAGGDMVPSERSVTIATGHGKKAARYINAWLRGDIYEPAAKHPIVEHDKLQLWYSTEASKRSQGELSPEDRLGGFQEILQGYSEKEALFEAKRCLSCGNCFECDGCYGSCPEDAIIKLGKGKRYEYDYDKCTGCASCFEQCPCHAIEMVKEDVVSAGQE</sequence>
<dbReference type="GO" id="GO:0016491">
    <property type="term" value="F:oxidoreductase activity"/>
    <property type="evidence" value="ECO:0007669"/>
    <property type="project" value="InterPro"/>
</dbReference>
<dbReference type="PANTHER" id="PTHR42783:SF3">
    <property type="entry name" value="GLUTAMATE SYNTHASE [NADPH] SMALL CHAIN-RELATED"/>
    <property type="match status" value="1"/>
</dbReference>
<dbReference type="InterPro" id="IPR036188">
    <property type="entry name" value="FAD/NAD-bd_sf"/>
</dbReference>
<feature type="domain" description="4Fe-4S ferredoxin-type" evidence="4">
    <location>
        <begin position="512"/>
        <end position="541"/>
    </location>
</feature>
<evidence type="ECO:0000256" key="2">
    <source>
        <dbReference type="ARBA" id="ARBA00023004"/>
    </source>
</evidence>
<dbReference type="GO" id="GO:0046872">
    <property type="term" value="F:metal ion binding"/>
    <property type="evidence" value="ECO:0007669"/>
    <property type="project" value="UniProtKB-KW"/>
</dbReference>
<keyword evidence="1" id="KW-0479">Metal-binding</keyword>
<evidence type="ECO:0000256" key="3">
    <source>
        <dbReference type="ARBA" id="ARBA00023014"/>
    </source>
</evidence>
<dbReference type="PANTHER" id="PTHR42783">
    <property type="entry name" value="GLUTAMATE SYNTHASE [NADPH] SMALL CHAIN"/>
    <property type="match status" value="1"/>
</dbReference>
<dbReference type="InterPro" id="IPR017900">
    <property type="entry name" value="4Fe4S_Fe_S_CS"/>
</dbReference>
<proteinExistence type="predicted"/>
<gene>
    <name evidence="5" type="ORF">Ga0123461_2205</name>
</gene>
<evidence type="ECO:0000259" key="4">
    <source>
        <dbReference type="PROSITE" id="PS51379"/>
    </source>
</evidence>
<dbReference type="InterPro" id="IPR023753">
    <property type="entry name" value="FAD/NAD-binding_dom"/>
</dbReference>
<dbReference type="NCBIfam" id="NF009410">
    <property type="entry name" value="PRK12771.1"/>
    <property type="match status" value="1"/>
</dbReference>
<dbReference type="KEGG" id="maes:Ga0123461_2205"/>
<dbReference type="Gene3D" id="3.50.50.60">
    <property type="entry name" value="FAD/NAD(P)-binding domain"/>
    <property type="match status" value="2"/>
</dbReference>
<dbReference type="GO" id="GO:0051536">
    <property type="term" value="F:iron-sulfur cluster binding"/>
    <property type="evidence" value="ECO:0007669"/>
    <property type="project" value="UniProtKB-KW"/>
</dbReference>
<dbReference type="RefSeq" id="WP_100278358.1">
    <property type="nucleotide sequence ID" value="NZ_CP018799.1"/>
</dbReference>
<dbReference type="OrthoDB" id="9803192at2"/>
<protein>
    <submittedName>
        <fullName evidence="5">NADPH-dependent glutamate synthase beta chain</fullName>
    </submittedName>
</protein>
<keyword evidence="2" id="KW-0408">Iron</keyword>
<evidence type="ECO:0000313" key="5">
    <source>
        <dbReference type="EMBL" id="ATX80610.1"/>
    </source>
</evidence>
<dbReference type="InterPro" id="IPR017896">
    <property type="entry name" value="4Fe4S_Fe-S-bd"/>
</dbReference>
<dbReference type="PROSITE" id="PS00198">
    <property type="entry name" value="4FE4S_FER_1"/>
    <property type="match status" value="1"/>
</dbReference>
<dbReference type="EMBL" id="CP018799">
    <property type="protein sequence ID" value="ATX80610.1"/>
    <property type="molecule type" value="Genomic_DNA"/>
</dbReference>
<keyword evidence="6" id="KW-1185">Reference proteome</keyword>
<reference evidence="5 6" key="1">
    <citation type="submission" date="2016-12" db="EMBL/GenBank/DDBJ databases">
        <title>Isolation and genomic insights into novel planktonic Zetaproteobacteria from stratified waters of the Chesapeake Bay.</title>
        <authorList>
            <person name="McAllister S.M."/>
            <person name="Kato S."/>
            <person name="Chan C.S."/>
            <person name="Chiu B.K."/>
            <person name="Field E.K."/>
        </authorList>
    </citation>
    <scope>NUCLEOTIDE SEQUENCE [LARGE SCALE GENOMIC DNA]</scope>
    <source>
        <strain evidence="5 6">CP-5</strain>
    </source>
</reference>
<dbReference type="PROSITE" id="PS51379">
    <property type="entry name" value="4FE4S_FER_2"/>
    <property type="match status" value="1"/>
</dbReference>
<dbReference type="Pfam" id="PF14691">
    <property type="entry name" value="Fer4_20"/>
    <property type="match status" value="1"/>
</dbReference>
<evidence type="ECO:0000313" key="6">
    <source>
        <dbReference type="Proteomes" id="UP000231701"/>
    </source>
</evidence>
<dbReference type="PRINTS" id="PR00368">
    <property type="entry name" value="FADPNR"/>
</dbReference>
<dbReference type="Pfam" id="PF07992">
    <property type="entry name" value="Pyr_redox_2"/>
    <property type="match status" value="1"/>
</dbReference>
<dbReference type="InterPro" id="IPR028261">
    <property type="entry name" value="DPD_II"/>
</dbReference>
<name>A0A2K8KZZ9_MARES</name>
<dbReference type="Pfam" id="PF00037">
    <property type="entry name" value="Fer4"/>
    <property type="match status" value="1"/>
</dbReference>
<evidence type="ECO:0000256" key="1">
    <source>
        <dbReference type="ARBA" id="ARBA00022723"/>
    </source>
</evidence>
<dbReference type="SUPFAM" id="SSF51971">
    <property type="entry name" value="Nucleotide-binding domain"/>
    <property type="match status" value="1"/>
</dbReference>